<name>A0A6G1WPS3_9HYPH</name>
<feature type="binding site" evidence="10">
    <location>
        <position position="41"/>
    </location>
    <ligand>
        <name>NAD(+)</name>
        <dbReference type="ChEBI" id="CHEBI:57540"/>
    </ligand>
</feature>
<evidence type="ECO:0000256" key="4">
    <source>
        <dbReference type="ARBA" id="ARBA00037918"/>
    </source>
</evidence>
<dbReference type="Gene3D" id="3.40.50.1970">
    <property type="match status" value="1"/>
</dbReference>
<feature type="binding site" evidence="8">
    <location>
        <position position="274"/>
    </location>
    <ligand>
        <name>glycerol</name>
        <dbReference type="ChEBI" id="CHEBI:17754"/>
    </ligand>
</feature>
<feature type="binding site" evidence="8">
    <location>
        <position position="174"/>
    </location>
    <ligand>
        <name>glycerol</name>
        <dbReference type="ChEBI" id="CHEBI:17754"/>
    </ligand>
</feature>
<keyword evidence="2" id="KW-0560">Oxidoreductase</keyword>
<keyword evidence="3 10" id="KW-0520">NAD</keyword>
<feature type="binding site" evidence="10">
    <location>
        <position position="128"/>
    </location>
    <ligand>
        <name>NAD(+)</name>
        <dbReference type="ChEBI" id="CHEBI:57540"/>
    </ligand>
</feature>
<dbReference type="Pfam" id="PF00465">
    <property type="entry name" value="Fe-ADH"/>
    <property type="match status" value="1"/>
</dbReference>
<proteinExistence type="predicted"/>
<evidence type="ECO:0000256" key="1">
    <source>
        <dbReference type="ARBA" id="ARBA00022723"/>
    </source>
</evidence>
<dbReference type="GO" id="GO:0008888">
    <property type="term" value="F:glycerol dehydrogenase (NAD+) activity"/>
    <property type="evidence" value="ECO:0007669"/>
    <property type="project" value="UniProtKB-EC"/>
</dbReference>
<evidence type="ECO:0000313" key="12">
    <source>
        <dbReference type="EMBL" id="MQW71672.1"/>
    </source>
</evidence>
<evidence type="ECO:0000256" key="8">
    <source>
        <dbReference type="PIRSR" id="PIRSR000112-1"/>
    </source>
</evidence>
<feature type="binding site" evidence="9">
    <location>
        <position position="274"/>
    </location>
    <ligand>
        <name>Zn(2+)</name>
        <dbReference type="ChEBI" id="CHEBI:29105"/>
        <note>catalytic</note>
    </ligand>
</feature>
<comment type="pathway">
    <text evidence="4">Polyol metabolism; glycerol fermentation; glycerone phosphate from glycerol (oxidative route): step 1/2.</text>
</comment>
<evidence type="ECO:0000259" key="11">
    <source>
        <dbReference type="Pfam" id="PF00465"/>
    </source>
</evidence>
<evidence type="ECO:0000256" key="5">
    <source>
        <dbReference type="ARBA" id="ARBA00039147"/>
    </source>
</evidence>
<feature type="binding site" evidence="10">
    <location>
        <begin position="119"/>
        <end position="122"/>
    </location>
    <ligand>
        <name>NAD(+)</name>
        <dbReference type="ChEBI" id="CHEBI:57540"/>
    </ligand>
</feature>
<evidence type="ECO:0000256" key="9">
    <source>
        <dbReference type="PIRSR" id="PIRSR000112-2"/>
    </source>
</evidence>
<dbReference type="PIRSF" id="PIRSF000112">
    <property type="entry name" value="Glycerol_dehydrogenase"/>
    <property type="match status" value="1"/>
</dbReference>
<comment type="catalytic activity">
    <reaction evidence="7">
        <text>glycerol + NAD(+) = dihydroxyacetone + NADH + H(+)</text>
        <dbReference type="Rhea" id="RHEA:13769"/>
        <dbReference type="ChEBI" id="CHEBI:15378"/>
        <dbReference type="ChEBI" id="CHEBI:16016"/>
        <dbReference type="ChEBI" id="CHEBI:17754"/>
        <dbReference type="ChEBI" id="CHEBI:57540"/>
        <dbReference type="ChEBI" id="CHEBI:57945"/>
        <dbReference type="EC" id="1.1.1.6"/>
    </reaction>
</comment>
<evidence type="ECO:0000256" key="2">
    <source>
        <dbReference type="ARBA" id="ARBA00023002"/>
    </source>
</evidence>
<dbReference type="InterPro" id="IPR001670">
    <property type="entry name" value="ADH_Fe/GldA"/>
</dbReference>
<evidence type="ECO:0000256" key="10">
    <source>
        <dbReference type="PIRSR" id="PIRSR000112-3"/>
    </source>
</evidence>
<dbReference type="SUPFAM" id="SSF56796">
    <property type="entry name" value="Dehydroquinate synthase-like"/>
    <property type="match status" value="1"/>
</dbReference>
<dbReference type="InterPro" id="IPR016205">
    <property type="entry name" value="Glycerol_DH"/>
</dbReference>
<feature type="domain" description="Alcohol dehydrogenase iron-type/glycerol dehydrogenase GldA" evidence="11">
    <location>
        <begin position="12"/>
        <end position="157"/>
    </location>
</feature>
<keyword evidence="8" id="KW-0862">Zinc</keyword>
<dbReference type="PANTHER" id="PTHR43616">
    <property type="entry name" value="GLYCEROL DEHYDROGENASE"/>
    <property type="match status" value="1"/>
</dbReference>
<organism evidence="12">
    <name type="scientific">Sinorhizobium medicae</name>
    <dbReference type="NCBI Taxonomy" id="110321"/>
    <lineage>
        <taxon>Bacteria</taxon>
        <taxon>Pseudomonadati</taxon>
        <taxon>Pseudomonadota</taxon>
        <taxon>Alphaproteobacteria</taxon>
        <taxon>Hyphomicrobiales</taxon>
        <taxon>Rhizobiaceae</taxon>
        <taxon>Sinorhizobium/Ensifer group</taxon>
        <taxon>Sinorhizobium</taxon>
    </lineage>
</organism>
<evidence type="ECO:0000256" key="3">
    <source>
        <dbReference type="ARBA" id="ARBA00023027"/>
    </source>
</evidence>
<dbReference type="AlphaFoldDB" id="A0A6G1WPS3"/>
<feature type="binding site" evidence="8">
    <location>
        <position position="257"/>
    </location>
    <ligand>
        <name>glycerol</name>
        <dbReference type="ChEBI" id="CHEBI:17754"/>
    </ligand>
</feature>
<keyword evidence="1 8" id="KW-0479">Metal-binding</keyword>
<sequence length="365" mass="38059">MFDTSVTVFGAPGRYVQGQDALRLVGDCAATLGSRAVLVVDAAICDMLAGRVKESCARAGVELTVLPFSGELGGATGAELQARLGGRLATVIAAGGGRAIDAGKALAERIGGRLITLPTVASNDAPTSKNFVLYDQEHRLLEVRHLMRNPDFVIVDTGILASAPKALFRAGLGDALAKKFEADACLRSGGATMFMAKSTRLAHRIADHCYETLIRHGAGAWSAAGSGHVTEDFDAAVEAMILMAGLGFESGGLSLPHALTRGIPLLPGGGNIPHGVQVAWALIVHFETLRLETPAELEALYRTVGLPLSLGDLGLAPMSSDLEALADATLGARHANNTPFKIDARMLVAAILRVEARAEKRSLAV</sequence>
<dbReference type="Gene3D" id="1.20.1090.10">
    <property type="entry name" value="Dehydroquinate synthase-like - alpha domain"/>
    <property type="match status" value="1"/>
</dbReference>
<comment type="caution">
    <text evidence="12">The sequence shown here is derived from an EMBL/GenBank/DDBJ whole genome shotgun (WGS) entry which is preliminary data.</text>
</comment>
<dbReference type="CDD" id="cd08170">
    <property type="entry name" value="GlyDH"/>
    <property type="match status" value="1"/>
</dbReference>
<protein>
    <recommendedName>
        <fullName evidence="6">Glycerol dehydrogenase</fullName>
        <ecNumber evidence="5">1.1.1.6</ecNumber>
    </recommendedName>
</protein>
<dbReference type="PANTHER" id="PTHR43616:SF5">
    <property type="entry name" value="GLYCEROL DEHYDROGENASE 1"/>
    <property type="match status" value="1"/>
</dbReference>
<reference evidence="12" key="1">
    <citation type="journal article" date="2013" name="Genome Biol.">
        <title>Comparative genomics of the core and accessory genomes of 48 Sinorhizobium strains comprising five genospecies.</title>
        <authorList>
            <person name="Sugawara M."/>
            <person name="Epstein B."/>
            <person name="Badgley B.D."/>
            <person name="Unno T."/>
            <person name="Xu L."/>
            <person name="Reese J."/>
            <person name="Gyaneshwar P."/>
            <person name="Denny R."/>
            <person name="Mudge J."/>
            <person name="Bharti A.K."/>
            <person name="Farmer A.D."/>
            <person name="May G.D."/>
            <person name="Woodward J.E."/>
            <person name="Medigue C."/>
            <person name="Vallenet D."/>
            <person name="Lajus A."/>
            <person name="Rouy Z."/>
            <person name="Martinez-Vaz B."/>
            <person name="Tiffin P."/>
            <person name="Young N.D."/>
            <person name="Sadowsky M.J."/>
        </authorList>
    </citation>
    <scope>NUCLEOTIDE SEQUENCE</scope>
    <source>
        <strain evidence="12">M1</strain>
    </source>
</reference>
<dbReference type="EC" id="1.1.1.6" evidence="5"/>
<dbReference type="EMBL" id="WISB01000123">
    <property type="protein sequence ID" value="MQW71672.1"/>
    <property type="molecule type" value="Genomic_DNA"/>
</dbReference>
<feature type="binding site" evidence="9">
    <location>
        <position position="124"/>
    </location>
    <ligand>
        <name>glycerol</name>
        <dbReference type="ChEBI" id="CHEBI:17754"/>
    </ligand>
</feature>
<evidence type="ECO:0000256" key="6">
    <source>
        <dbReference type="ARBA" id="ARBA00040132"/>
    </source>
</evidence>
<feature type="binding site" evidence="10">
    <location>
        <position position="134"/>
    </location>
    <ligand>
        <name>NAD(+)</name>
        <dbReference type="ChEBI" id="CHEBI:57540"/>
    </ligand>
</feature>
<feature type="binding site" evidence="10">
    <location>
        <begin position="97"/>
        <end position="101"/>
    </location>
    <ligand>
        <name>NAD(+)</name>
        <dbReference type="ChEBI" id="CHEBI:57540"/>
    </ligand>
</feature>
<accession>A0A6G1WPS3</accession>
<comment type="cofactor">
    <cofactor evidence="8">
        <name>Zn(2+)</name>
        <dbReference type="ChEBI" id="CHEBI:29105"/>
    </cofactor>
    <text evidence="8">Binds 1 zinc ion per subunit.</text>
</comment>
<dbReference type="GO" id="GO:0046872">
    <property type="term" value="F:metal ion binding"/>
    <property type="evidence" value="ECO:0007669"/>
    <property type="project" value="UniProtKB-KW"/>
</dbReference>
<gene>
    <name evidence="12" type="ORF">GHJ91_21585</name>
</gene>
<evidence type="ECO:0000256" key="7">
    <source>
        <dbReference type="ARBA" id="ARBA00049006"/>
    </source>
</evidence>